<dbReference type="Gene3D" id="3.40.50.1820">
    <property type="entry name" value="alpha/beta hydrolase"/>
    <property type="match status" value="1"/>
</dbReference>
<dbReference type="InterPro" id="IPR029058">
    <property type="entry name" value="AB_hydrolase_fold"/>
</dbReference>
<comment type="caution">
    <text evidence="8">The sequence shown here is derived from an EMBL/GenBank/DDBJ whole genome shotgun (WGS) entry which is preliminary data.</text>
</comment>
<dbReference type="Pfam" id="PF12697">
    <property type="entry name" value="Abhydrolase_6"/>
    <property type="match status" value="1"/>
</dbReference>
<protein>
    <submittedName>
        <fullName evidence="8">Alpha/Beta hydrolase protein</fullName>
    </submittedName>
</protein>
<keyword evidence="5" id="KW-0496">Mitochondrion</keyword>
<dbReference type="AlphaFoldDB" id="A0A9P9FTK1"/>
<evidence type="ECO:0000259" key="7">
    <source>
        <dbReference type="Pfam" id="PF12697"/>
    </source>
</evidence>
<dbReference type="InterPro" id="IPR052374">
    <property type="entry name" value="SERAC1"/>
</dbReference>
<dbReference type="GO" id="GO:0005783">
    <property type="term" value="C:endoplasmic reticulum"/>
    <property type="evidence" value="ECO:0007669"/>
    <property type="project" value="UniProtKB-SubCell"/>
</dbReference>
<dbReference type="EMBL" id="JAGMUV010000001">
    <property type="protein sequence ID" value="KAH7176205.1"/>
    <property type="molecule type" value="Genomic_DNA"/>
</dbReference>
<evidence type="ECO:0000256" key="1">
    <source>
        <dbReference type="ARBA" id="ARBA00004173"/>
    </source>
</evidence>
<evidence type="ECO:0000256" key="6">
    <source>
        <dbReference type="ARBA" id="ARBA00023136"/>
    </source>
</evidence>
<name>A0A9P9FTK1_9HYPO</name>
<dbReference type="GO" id="GO:0016020">
    <property type="term" value="C:membrane"/>
    <property type="evidence" value="ECO:0007669"/>
    <property type="project" value="UniProtKB-SubCell"/>
</dbReference>
<dbReference type="InterPro" id="IPR000073">
    <property type="entry name" value="AB_hydrolase_1"/>
</dbReference>
<evidence type="ECO:0000313" key="8">
    <source>
        <dbReference type="EMBL" id="KAH7176205.1"/>
    </source>
</evidence>
<proteinExistence type="predicted"/>
<dbReference type="SUPFAM" id="SSF53474">
    <property type="entry name" value="alpha/beta-Hydrolases"/>
    <property type="match status" value="1"/>
</dbReference>
<keyword evidence="6" id="KW-0472">Membrane</keyword>
<evidence type="ECO:0000256" key="5">
    <source>
        <dbReference type="ARBA" id="ARBA00023128"/>
    </source>
</evidence>
<dbReference type="OrthoDB" id="427518at2759"/>
<dbReference type="GO" id="GO:0005739">
    <property type="term" value="C:mitochondrion"/>
    <property type="evidence" value="ECO:0007669"/>
    <property type="project" value="UniProtKB-SubCell"/>
</dbReference>
<dbReference type="PANTHER" id="PTHR48182">
    <property type="entry name" value="PROTEIN SERAC1"/>
    <property type="match status" value="1"/>
</dbReference>
<organism evidence="8 9">
    <name type="scientific">Dactylonectria macrodidyma</name>
    <dbReference type="NCBI Taxonomy" id="307937"/>
    <lineage>
        <taxon>Eukaryota</taxon>
        <taxon>Fungi</taxon>
        <taxon>Dikarya</taxon>
        <taxon>Ascomycota</taxon>
        <taxon>Pezizomycotina</taxon>
        <taxon>Sordariomycetes</taxon>
        <taxon>Hypocreomycetidae</taxon>
        <taxon>Hypocreales</taxon>
        <taxon>Nectriaceae</taxon>
        <taxon>Dactylonectria</taxon>
    </lineage>
</organism>
<keyword evidence="9" id="KW-1185">Reference proteome</keyword>
<dbReference type="Proteomes" id="UP000738349">
    <property type="component" value="Unassembled WGS sequence"/>
</dbReference>
<accession>A0A9P9FTK1</accession>
<feature type="domain" description="AB hydrolase-1" evidence="7">
    <location>
        <begin position="12"/>
        <end position="156"/>
    </location>
</feature>
<sequence length="241" mass="26887">MLYDSDNSVVDIIFVHGLMGGREKTWTARDASSSWPQTLLPSAIPNARILTFGYDAYVANWRGVVAQGRIANHAWNLLAAVADFRDRDSTNTRPIIFVCHSLGGLVCENALVISSQRRERHLRNVFYWTRGIAFLGTPHHGASLARWAELLSRSIGVIRNPNMEILQVLRRDSEVLAQIQDNFHGMILARRSRQLYPIEISCFFEELPLPGIGLVVPQDAAILPGFLNPTAATISTILVSR</sequence>
<evidence type="ECO:0000313" key="9">
    <source>
        <dbReference type="Proteomes" id="UP000738349"/>
    </source>
</evidence>
<keyword evidence="4" id="KW-0256">Endoplasmic reticulum</keyword>
<dbReference type="GO" id="GO:0016787">
    <property type="term" value="F:hydrolase activity"/>
    <property type="evidence" value="ECO:0007669"/>
    <property type="project" value="UniProtKB-KW"/>
</dbReference>
<keyword evidence="8" id="KW-0378">Hydrolase</keyword>
<gene>
    <name evidence="8" type="ORF">EDB81DRAFT_863955</name>
</gene>
<evidence type="ECO:0000256" key="2">
    <source>
        <dbReference type="ARBA" id="ARBA00004240"/>
    </source>
</evidence>
<reference evidence="8" key="1">
    <citation type="journal article" date="2021" name="Nat. Commun.">
        <title>Genetic determinants of endophytism in the Arabidopsis root mycobiome.</title>
        <authorList>
            <person name="Mesny F."/>
            <person name="Miyauchi S."/>
            <person name="Thiergart T."/>
            <person name="Pickel B."/>
            <person name="Atanasova L."/>
            <person name="Karlsson M."/>
            <person name="Huettel B."/>
            <person name="Barry K.W."/>
            <person name="Haridas S."/>
            <person name="Chen C."/>
            <person name="Bauer D."/>
            <person name="Andreopoulos W."/>
            <person name="Pangilinan J."/>
            <person name="LaButti K."/>
            <person name="Riley R."/>
            <person name="Lipzen A."/>
            <person name="Clum A."/>
            <person name="Drula E."/>
            <person name="Henrissat B."/>
            <person name="Kohler A."/>
            <person name="Grigoriev I.V."/>
            <person name="Martin F.M."/>
            <person name="Hacquard S."/>
        </authorList>
    </citation>
    <scope>NUCLEOTIDE SEQUENCE</scope>
    <source>
        <strain evidence="8">MPI-CAGE-AT-0147</strain>
    </source>
</reference>
<evidence type="ECO:0000256" key="3">
    <source>
        <dbReference type="ARBA" id="ARBA00004370"/>
    </source>
</evidence>
<comment type="subcellular location">
    <subcellularLocation>
        <location evidence="2">Endoplasmic reticulum</location>
    </subcellularLocation>
    <subcellularLocation>
        <location evidence="3">Membrane</location>
    </subcellularLocation>
    <subcellularLocation>
        <location evidence="1">Mitochondrion</location>
    </subcellularLocation>
</comment>
<evidence type="ECO:0000256" key="4">
    <source>
        <dbReference type="ARBA" id="ARBA00022824"/>
    </source>
</evidence>
<dbReference type="PANTHER" id="PTHR48182:SF2">
    <property type="entry name" value="PROTEIN SERAC1"/>
    <property type="match status" value="1"/>
</dbReference>